<dbReference type="Pfam" id="PF04043">
    <property type="entry name" value="PMEI"/>
    <property type="match status" value="1"/>
</dbReference>
<sequence>MEEPSSLIQACRLWFPIFTICASLSIHPVESRSQLIGDVCARTRFIDYCKHALMSDPSSRGANLHQLGDISIGLTLSSAQRSVEKADQLIGRTRDIVLAGKLRKCKEAYNSAAGQMRQARQMWGSGNVGGTRNAAFASIQMVFACRDALGGSERELSGNNRDIEYLSHIVLVIVDFK</sequence>
<dbReference type="Gene3D" id="1.20.140.40">
    <property type="entry name" value="Invertase/pectin methylesterase inhibitor family protein"/>
    <property type="match status" value="1"/>
</dbReference>
<dbReference type="InterPro" id="IPR052421">
    <property type="entry name" value="PCW_Enzyme_Inhibitor"/>
</dbReference>
<keyword evidence="6" id="KW-1185">Reference proteome</keyword>
<keyword evidence="2" id="KW-1015">Disulfide bond</keyword>
<evidence type="ECO:0000259" key="4">
    <source>
        <dbReference type="SMART" id="SM00856"/>
    </source>
</evidence>
<organism evidence="5 6">
    <name type="scientific">Kalanchoe fedtschenkoi</name>
    <name type="common">Lavender scallops</name>
    <name type="synonym">South American air plant</name>
    <dbReference type="NCBI Taxonomy" id="63787"/>
    <lineage>
        <taxon>Eukaryota</taxon>
        <taxon>Viridiplantae</taxon>
        <taxon>Streptophyta</taxon>
        <taxon>Embryophyta</taxon>
        <taxon>Tracheophyta</taxon>
        <taxon>Spermatophyta</taxon>
        <taxon>Magnoliopsida</taxon>
        <taxon>eudicotyledons</taxon>
        <taxon>Gunneridae</taxon>
        <taxon>Pentapetalae</taxon>
        <taxon>Saxifragales</taxon>
        <taxon>Crassulaceae</taxon>
        <taxon>Kalanchoe</taxon>
    </lineage>
</organism>
<dbReference type="InterPro" id="IPR035513">
    <property type="entry name" value="Invertase/methylesterase_inhib"/>
</dbReference>
<dbReference type="InterPro" id="IPR034086">
    <property type="entry name" value="PMEI_plant"/>
</dbReference>
<evidence type="ECO:0000256" key="3">
    <source>
        <dbReference type="ARBA" id="ARBA00038471"/>
    </source>
</evidence>
<evidence type="ECO:0000256" key="2">
    <source>
        <dbReference type="ARBA" id="ARBA00023157"/>
    </source>
</evidence>
<dbReference type="Proteomes" id="UP000594263">
    <property type="component" value="Unplaced"/>
</dbReference>
<dbReference type="PANTHER" id="PTHR36710:SF18">
    <property type="entry name" value="PECTINESTERASE INHIBITOR 5-RELATED"/>
    <property type="match status" value="1"/>
</dbReference>
<evidence type="ECO:0000313" key="5">
    <source>
        <dbReference type="EnsemblPlants" id="Kaladp0045s0069.1.v1.1.CDS.1"/>
    </source>
</evidence>
<proteinExistence type="inferred from homology"/>
<dbReference type="GO" id="GO:0046910">
    <property type="term" value="F:pectinesterase inhibitor activity"/>
    <property type="evidence" value="ECO:0007669"/>
    <property type="project" value="InterPro"/>
</dbReference>
<reference evidence="5" key="1">
    <citation type="submission" date="2021-01" db="UniProtKB">
        <authorList>
            <consortium name="EnsemblPlants"/>
        </authorList>
    </citation>
    <scope>IDENTIFICATION</scope>
</reference>
<dbReference type="SMART" id="SM00856">
    <property type="entry name" value="PMEI"/>
    <property type="match status" value="1"/>
</dbReference>
<evidence type="ECO:0000313" key="6">
    <source>
        <dbReference type="Proteomes" id="UP000594263"/>
    </source>
</evidence>
<dbReference type="CDD" id="cd15797">
    <property type="entry name" value="PMEI"/>
    <property type="match status" value="1"/>
</dbReference>
<dbReference type="InterPro" id="IPR006501">
    <property type="entry name" value="Pectinesterase_inhib_dom"/>
</dbReference>
<comment type="similarity">
    <text evidence="3">Belongs to the PMEI family.</text>
</comment>
<dbReference type="Gramene" id="Kaladp0045s0069.1.v1.1">
    <property type="protein sequence ID" value="Kaladp0045s0069.1.v1.1.CDS.1"/>
    <property type="gene ID" value="Kaladp0045s0069.v1.1"/>
</dbReference>
<dbReference type="AlphaFoldDB" id="A0A7N0TSN2"/>
<keyword evidence="1" id="KW-0732">Signal</keyword>
<dbReference type="NCBIfam" id="TIGR01614">
    <property type="entry name" value="PME_inhib"/>
    <property type="match status" value="1"/>
</dbReference>
<accession>A0A7N0TSN2</accession>
<dbReference type="EnsemblPlants" id="Kaladp0045s0069.1.v1.1">
    <property type="protein sequence ID" value="Kaladp0045s0069.1.v1.1.CDS.1"/>
    <property type="gene ID" value="Kaladp0045s0069.v1.1"/>
</dbReference>
<evidence type="ECO:0000256" key="1">
    <source>
        <dbReference type="ARBA" id="ARBA00022729"/>
    </source>
</evidence>
<feature type="domain" description="Pectinesterase inhibitor" evidence="4">
    <location>
        <begin position="31"/>
        <end position="173"/>
    </location>
</feature>
<dbReference type="PANTHER" id="PTHR36710">
    <property type="entry name" value="PECTINESTERASE INHIBITOR-LIKE"/>
    <property type="match status" value="1"/>
</dbReference>
<dbReference type="SUPFAM" id="SSF101148">
    <property type="entry name" value="Plant invertase/pectin methylesterase inhibitor"/>
    <property type="match status" value="1"/>
</dbReference>
<protein>
    <recommendedName>
        <fullName evidence="4">Pectinesterase inhibitor domain-containing protein</fullName>
    </recommendedName>
</protein>
<name>A0A7N0TSN2_KALFE</name>